<name>A0AAD8EGD1_DIPPU</name>
<reference evidence="2" key="2">
    <citation type="submission" date="2023-05" db="EMBL/GenBank/DDBJ databases">
        <authorList>
            <person name="Fouks B."/>
        </authorList>
    </citation>
    <scope>NUCLEOTIDE SEQUENCE</scope>
    <source>
        <strain evidence="2">Stay&amp;Tobe</strain>
        <tissue evidence="2">Testes</tissue>
    </source>
</reference>
<comment type="caution">
    <text evidence="2">The sequence shown here is derived from an EMBL/GenBank/DDBJ whole genome shotgun (WGS) entry which is preliminary data.</text>
</comment>
<dbReference type="Pfam" id="PF16013">
    <property type="entry name" value="DUF4781"/>
    <property type="match status" value="1"/>
</dbReference>
<feature type="non-terminal residue" evidence="2">
    <location>
        <position position="209"/>
    </location>
</feature>
<dbReference type="PANTHER" id="PTHR21115:SF0">
    <property type="entry name" value="GH06117P-RELATED"/>
    <property type="match status" value="1"/>
</dbReference>
<evidence type="ECO:0000259" key="1">
    <source>
        <dbReference type="Pfam" id="PF16013"/>
    </source>
</evidence>
<sequence length="209" mass="24423">MSEHFKRWSRQKQQRYHKHFGKQEWSQFKPPDYNNLKKMIGYAFFNSPNLIGEKEEAIYRPTPEQNTFIDKIFQLILRTKEKHSNKNTIWLSFTLVCCSAAENLTEVHVVRVPEYDPTSSTNTDMFIDSCFRVYKNWQDFLDNNKLPECIMYYPKGGTYFNHNEGLELEMTESPQANIGSKIKTFLDMAMPEIQKFAGCGGISSTTELG</sequence>
<organism evidence="2 3">
    <name type="scientific">Diploptera punctata</name>
    <name type="common">Pacific beetle cockroach</name>
    <dbReference type="NCBI Taxonomy" id="6984"/>
    <lineage>
        <taxon>Eukaryota</taxon>
        <taxon>Metazoa</taxon>
        <taxon>Ecdysozoa</taxon>
        <taxon>Arthropoda</taxon>
        <taxon>Hexapoda</taxon>
        <taxon>Insecta</taxon>
        <taxon>Pterygota</taxon>
        <taxon>Neoptera</taxon>
        <taxon>Polyneoptera</taxon>
        <taxon>Dictyoptera</taxon>
        <taxon>Blattodea</taxon>
        <taxon>Blaberoidea</taxon>
        <taxon>Blaberidae</taxon>
        <taxon>Diplopterinae</taxon>
        <taxon>Diploptera</taxon>
    </lineage>
</organism>
<evidence type="ECO:0000313" key="3">
    <source>
        <dbReference type="Proteomes" id="UP001233999"/>
    </source>
</evidence>
<keyword evidence="3" id="KW-1185">Reference proteome</keyword>
<dbReference type="Proteomes" id="UP001233999">
    <property type="component" value="Unassembled WGS sequence"/>
</dbReference>
<accession>A0AAD8EGD1</accession>
<gene>
    <name evidence="2" type="ORF">L9F63_017243</name>
</gene>
<dbReference type="PANTHER" id="PTHR21115">
    <property type="entry name" value="GH06117P-RELATED"/>
    <property type="match status" value="1"/>
</dbReference>
<reference evidence="2" key="1">
    <citation type="journal article" date="2023" name="IScience">
        <title>Live-bearing cockroach genome reveals convergent evolutionary mechanisms linked to viviparity in insects and beyond.</title>
        <authorList>
            <person name="Fouks B."/>
            <person name="Harrison M.C."/>
            <person name="Mikhailova A.A."/>
            <person name="Marchal E."/>
            <person name="English S."/>
            <person name="Carruthers M."/>
            <person name="Jennings E.C."/>
            <person name="Chiamaka E.L."/>
            <person name="Frigard R.A."/>
            <person name="Pippel M."/>
            <person name="Attardo G.M."/>
            <person name="Benoit J.B."/>
            <person name="Bornberg-Bauer E."/>
            <person name="Tobe S.S."/>
        </authorList>
    </citation>
    <scope>NUCLEOTIDE SEQUENCE</scope>
    <source>
        <strain evidence="2">Stay&amp;Tobe</strain>
    </source>
</reference>
<dbReference type="EMBL" id="JASPKZ010004932">
    <property type="protein sequence ID" value="KAJ9589555.1"/>
    <property type="molecule type" value="Genomic_DNA"/>
</dbReference>
<dbReference type="InterPro" id="IPR031962">
    <property type="entry name" value="DUF4781"/>
</dbReference>
<proteinExistence type="predicted"/>
<evidence type="ECO:0000313" key="2">
    <source>
        <dbReference type="EMBL" id="KAJ9589555.1"/>
    </source>
</evidence>
<protein>
    <recommendedName>
        <fullName evidence="1">DUF4781 domain-containing protein</fullName>
    </recommendedName>
</protein>
<feature type="domain" description="DUF4781" evidence="1">
    <location>
        <begin position="118"/>
        <end position="202"/>
    </location>
</feature>
<dbReference type="AlphaFoldDB" id="A0AAD8EGD1"/>